<dbReference type="PANTHER" id="PTHR23152">
    <property type="entry name" value="2-OXOGLUTARATE DEHYDROGENASE"/>
    <property type="match status" value="1"/>
</dbReference>
<name>A0A556ATR3_9BURK</name>
<dbReference type="GO" id="GO:0045252">
    <property type="term" value="C:oxoglutarate dehydrogenase complex"/>
    <property type="evidence" value="ECO:0007669"/>
    <property type="project" value="TreeGrafter"/>
</dbReference>
<evidence type="ECO:0000256" key="4">
    <source>
        <dbReference type="ARBA" id="ARBA00012280"/>
    </source>
</evidence>
<keyword evidence="6" id="KW-0786">Thiamine pyrophosphate</keyword>
<dbReference type="EC" id="1.2.4.2" evidence="4"/>
<evidence type="ECO:0000259" key="8">
    <source>
        <dbReference type="SMART" id="SM00861"/>
    </source>
</evidence>
<dbReference type="PIRSF" id="PIRSF000157">
    <property type="entry name" value="Oxoglu_dh_E1"/>
    <property type="match status" value="1"/>
</dbReference>
<dbReference type="Gene3D" id="3.40.50.970">
    <property type="match status" value="1"/>
</dbReference>
<dbReference type="GO" id="GO:0005829">
    <property type="term" value="C:cytosol"/>
    <property type="evidence" value="ECO:0007669"/>
    <property type="project" value="TreeGrafter"/>
</dbReference>
<dbReference type="SMART" id="SM00861">
    <property type="entry name" value="Transket_pyr"/>
    <property type="match status" value="1"/>
</dbReference>
<dbReference type="GO" id="GO:0004591">
    <property type="term" value="F:oxoglutarate dehydrogenase (succinyl-transferring) activity"/>
    <property type="evidence" value="ECO:0007669"/>
    <property type="project" value="UniProtKB-EC"/>
</dbReference>
<evidence type="ECO:0000313" key="10">
    <source>
        <dbReference type="Proteomes" id="UP000318405"/>
    </source>
</evidence>
<feature type="region of interest" description="Disordered" evidence="7">
    <location>
        <begin position="844"/>
        <end position="863"/>
    </location>
</feature>
<dbReference type="InterPro" id="IPR001017">
    <property type="entry name" value="DH_E1"/>
</dbReference>
<dbReference type="InterPro" id="IPR042179">
    <property type="entry name" value="KGD_C_sf"/>
</dbReference>
<feature type="domain" description="Transketolase-like pyrimidine-binding" evidence="8">
    <location>
        <begin position="531"/>
        <end position="724"/>
    </location>
</feature>
<accession>A0A556ATR3</accession>
<dbReference type="InterPro" id="IPR011603">
    <property type="entry name" value="2oxoglutarate_DH_E1"/>
</dbReference>
<dbReference type="EMBL" id="VLTJ01000017">
    <property type="protein sequence ID" value="TSH96306.1"/>
    <property type="molecule type" value="Genomic_DNA"/>
</dbReference>
<dbReference type="SUPFAM" id="SSF52518">
    <property type="entry name" value="Thiamin diphosphate-binding fold (THDP-binding)"/>
    <property type="match status" value="2"/>
</dbReference>
<dbReference type="InterPro" id="IPR005475">
    <property type="entry name" value="Transketolase-like_Pyr-bd"/>
</dbReference>
<dbReference type="OrthoDB" id="8091465at2"/>
<proteinExistence type="inferred from homology"/>
<comment type="similarity">
    <text evidence="3">Belongs to the alpha-ketoglutarate dehydrogenase family.</text>
</comment>
<evidence type="ECO:0000256" key="3">
    <source>
        <dbReference type="ARBA" id="ARBA00006936"/>
    </source>
</evidence>
<dbReference type="InterPro" id="IPR031717">
    <property type="entry name" value="ODO-1/KGD_C"/>
</dbReference>
<evidence type="ECO:0000256" key="2">
    <source>
        <dbReference type="ARBA" id="ARBA00003906"/>
    </source>
</evidence>
<comment type="function">
    <text evidence="2">E1 component of the 2-oxoglutarate dehydrogenase (OGDH) complex which catalyzes the decarboxylation of 2-oxoglutarate, the first step in the conversion of 2-oxoglutarate to succinyl-CoA and CO(2).</text>
</comment>
<dbReference type="Pfam" id="PF16078">
    <property type="entry name" value="2-oxogl_dehyd_N"/>
    <property type="match status" value="1"/>
</dbReference>
<dbReference type="AlphaFoldDB" id="A0A556ATR3"/>
<reference evidence="9 10" key="1">
    <citation type="submission" date="2019-07" db="EMBL/GenBank/DDBJ databases">
        <title>Qingshengfaniella alkalisoli gen. nov., sp. nov., isolated from saline soil.</title>
        <authorList>
            <person name="Xu L."/>
            <person name="Huang X.-X."/>
            <person name="Sun J.-Q."/>
        </authorList>
    </citation>
    <scope>NUCLEOTIDE SEQUENCE [LARGE SCALE GENOMIC DNA]</scope>
    <source>
        <strain evidence="9 10">DSM 27279</strain>
    </source>
</reference>
<evidence type="ECO:0000313" key="9">
    <source>
        <dbReference type="EMBL" id="TSH96306.1"/>
    </source>
</evidence>
<dbReference type="NCBIfam" id="NF008907">
    <property type="entry name" value="PRK12270.1"/>
    <property type="match status" value="1"/>
</dbReference>
<keyword evidence="10" id="KW-1185">Reference proteome</keyword>
<evidence type="ECO:0000256" key="6">
    <source>
        <dbReference type="ARBA" id="ARBA00023052"/>
    </source>
</evidence>
<dbReference type="NCBIfam" id="TIGR00239">
    <property type="entry name" value="2oxo_dh_E1"/>
    <property type="match status" value="1"/>
</dbReference>
<dbReference type="InterPro" id="IPR032106">
    <property type="entry name" value="2-oxogl_dehyd_N"/>
</dbReference>
<dbReference type="GO" id="GO:0006099">
    <property type="term" value="P:tricarboxylic acid cycle"/>
    <property type="evidence" value="ECO:0007669"/>
    <property type="project" value="TreeGrafter"/>
</dbReference>
<dbReference type="Pfam" id="PF02779">
    <property type="entry name" value="Transket_pyr"/>
    <property type="match status" value="1"/>
</dbReference>
<feature type="region of interest" description="Disordered" evidence="7">
    <location>
        <begin position="56"/>
        <end position="89"/>
    </location>
</feature>
<dbReference type="Pfam" id="PF00676">
    <property type="entry name" value="E1_dh"/>
    <property type="match status" value="1"/>
</dbReference>
<evidence type="ECO:0000256" key="1">
    <source>
        <dbReference type="ARBA" id="ARBA00001964"/>
    </source>
</evidence>
<gene>
    <name evidence="9" type="ORF">FOZ76_09520</name>
</gene>
<dbReference type="InterPro" id="IPR029061">
    <property type="entry name" value="THDP-binding"/>
</dbReference>
<dbReference type="RefSeq" id="WP_143947920.1">
    <property type="nucleotide sequence ID" value="NZ_BAABMB010000002.1"/>
</dbReference>
<evidence type="ECO:0000256" key="7">
    <source>
        <dbReference type="SAM" id="MobiDB-lite"/>
    </source>
</evidence>
<organism evidence="9 10">
    <name type="scientific">Verticiella sediminum</name>
    <dbReference type="NCBI Taxonomy" id="1247510"/>
    <lineage>
        <taxon>Bacteria</taxon>
        <taxon>Pseudomonadati</taxon>
        <taxon>Pseudomonadota</taxon>
        <taxon>Betaproteobacteria</taxon>
        <taxon>Burkholderiales</taxon>
        <taxon>Alcaligenaceae</taxon>
        <taxon>Verticiella</taxon>
    </lineage>
</organism>
<dbReference type="GO" id="GO:0030976">
    <property type="term" value="F:thiamine pyrophosphate binding"/>
    <property type="evidence" value="ECO:0007669"/>
    <property type="project" value="InterPro"/>
</dbReference>
<comment type="caution">
    <text evidence="9">The sequence shown here is derived from an EMBL/GenBank/DDBJ whole genome shotgun (WGS) entry which is preliminary data.</text>
</comment>
<comment type="cofactor">
    <cofactor evidence="1">
        <name>thiamine diphosphate</name>
        <dbReference type="ChEBI" id="CHEBI:58937"/>
    </cofactor>
</comment>
<dbReference type="Proteomes" id="UP000318405">
    <property type="component" value="Unassembled WGS sequence"/>
</dbReference>
<evidence type="ECO:0000256" key="5">
    <source>
        <dbReference type="ARBA" id="ARBA00023002"/>
    </source>
</evidence>
<dbReference type="PANTHER" id="PTHR23152:SF4">
    <property type="entry name" value="2-OXOADIPATE DEHYDROGENASE COMPLEX COMPONENT E1"/>
    <property type="match status" value="1"/>
</dbReference>
<protein>
    <recommendedName>
        <fullName evidence="4">oxoglutarate dehydrogenase (succinyl-transferring)</fullName>
        <ecNumber evidence="4">1.2.4.2</ecNumber>
    </recommendedName>
</protein>
<dbReference type="Gene3D" id="3.40.50.11610">
    <property type="entry name" value="Multifunctional 2-oxoglutarate metabolism enzyme, C-terminal domain"/>
    <property type="match status" value="1"/>
</dbReference>
<dbReference type="Gene3D" id="3.40.50.12470">
    <property type="match status" value="1"/>
</dbReference>
<dbReference type="Pfam" id="PF16870">
    <property type="entry name" value="OxoGdeHyase_C"/>
    <property type="match status" value="1"/>
</dbReference>
<keyword evidence="5 9" id="KW-0560">Oxidoreductase</keyword>
<dbReference type="NCBIfam" id="NF006914">
    <property type="entry name" value="PRK09404.1"/>
    <property type="match status" value="1"/>
</dbReference>
<sequence>MSISRSMPAGSAIQAAAVPFLEDIYQRYRSDPASVHASWNHVFQLVDELVGTDEASGQGASRHVERLRRSGHRSAAIDPLTNAPSATPADAAQHGRIAAVDMPCVAAAKAVYCGSLGIESAHMESDEIAEWIWHAVESAGPVDPATLLRAYEKLLRADQFERFLARKFPGKKRFGAEGAEALIPLMDRLLRNAADDGVDAVIIGTMHRGRLNLMANVLGKPLDALFAQFKGAFPFAQRQESCADVAYHLGLEATLQDTGLRVTMLPNPSHLEAVNTVVLGHVRARQDLLAAAHRNKVLGIVLHTDAAAAGQGVVAEMLQLGMPPGFCTGGTLHVVVNNQLGFTTEPDEARSSRYCTGAWKAVDSLIVHANGDDVEAVIRAADLASGFRAAHGRDAVVDLVCYRRNGHNEIDEPRYTQPRLYQRIDARPTALQQYEKKLLAGGILSTSEPQALANTYQRELDAAYARAATWRPSCVGGQPETQQAARADIPGVAGNDLRAFLGHLAAVPANIAIESKLARLVRQRGETAKGVVWAVGEALAFASLLAEGIPIRLSGQDVVRGAFSHRHFALTDVRNGTRHVSLQHLPAAQGTFHVINSPLSEYAVLGYEYGYSLGNGKALTIWEAQFGDFANGAQIMIDQFIASGEEKWGQCSSLVMLLPHGLEGQGPEHSSARIERFLQLAAQENLRIAIPTTPANYFHLLRRQAHDPVRKPLVVFAPKTLLRLPAAVSALPDFASGTSFRPLHISLPEPQQRGIERVLFCCGKLAYELERERQNRNDRCTAIVRLEQLYPLPAAELSAFLRTVPDAALIWVQEEPENMGAWHWLDRRLEALARASGVRQASVGYRGRPESASPAGSFHERHSTHQAAIVASAFDQ</sequence>